<evidence type="ECO:0000313" key="2">
    <source>
        <dbReference type="EMBL" id="OSZ56149.1"/>
    </source>
</evidence>
<proteinExistence type="predicted"/>
<keyword evidence="3" id="KW-1185">Reference proteome</keyword>
<dbReference type="PANTHER" id="PTHR42305">
    <property type="entry name" value="MEMBRANE PROTEIN RV1733C-RELATED"/>
    <property type="match status" value="1"/>
</dbReference>
<gene>
    <name evidence="2" type="ORF">OQI_34530</name>
</gene>
<accession>A0ABX3YB33</accession>
<sequence>MRALSGLWRWRRNPLCRATDLAEARLALTALLLMALVAPLLGVLVGSAAQESLHRSAREQRLTRHQVTATVLRGPEHGPPADPESLTRDTRTRVLAGWTAPDGSAHQGTVLAQLKS</sequence>
<feature type="region of interest" description="Disordered" evidence="1">
    <location>
        <begin position="56"/>
        <end position="116"/>
    </location>
</feature>
<feature type="non-terminal residue" evidence="2">
    <location>
        <position position="116"/>
    </location>
</feature>
<reference evidence="2 3" key="1">
    <citation type="submission" date="2016-12" db="EMBL/GenBank/DDBJ databases">
        <title>Genome Mining:The Detection of Biosynthetic Gene Clusters to Aid in the Expression of Curamycin A produced by Streptomyces sp. strain CZA14.</title>
        <authorList>
            <person name="Durrell K.A."/>
            <person name="Kirby B.M."/>
            <person name="Khan W."/>
            <person name="Mthethwa T."/>
            <person name="Le Roes-Hill M."/>
        </authorList>
    </citation>
    <scope>NUCLEOTIDE SEQUENCE [LARGE SCALE GENOMIC DNA]</scope>
    <source>
        <strain evidence="2 3">CZA14</strain>
    </source>
</reference>
<organism evidence="2 3">
    <name type="scientific">Streptomyces pharetrae CZA14</name>
    <dbReference type="NCBI Taxonomy" id="1144883"/>
    <lineage>
        <taxon>Bacteria</taxon>
        <taxon>Bacillati</taxon>
        <taxon>Actinomycetota</taxon>
        <taxon>Actinomycetes</taxon>
        <taxon>Kitasatosporales</taxon>
        <taxon>Streptomycetaceae</taxon>
        <taxon>Streptomyces</taxon>
    </lineage>
</organism>
<evidence type="ECO:0008006" key="4">
    <source>
        <dbReference type="Google" id="ProtNLM"/>
    </source>
</evidence>
<comment type="caution">
    <text evidence="2">The sequence shown here is derived from an EMBL/GenBank/DDBJ whole genome shotgun (WGS) entry which is preliminary data.</text>
</comment>
<dbReference type="Proteomes" id="UP000194266">
    <property type="component" value="Unassembled WGS sequence"/>
</dbReference>
<dbReference type="PANTHER" id="PTHR42305:SF1">
    <property type="entry name" value="MEMBRANE PROTEIN RV1733C-RELATED"/>
    <property type="match status" value="1"/>
</dbReference>
<protein>
    <recommendedName>
        <fullName evidence="4">Two-component sensor histidine kinase</fullName>
    </recommendedName>
</protein>
<evidence type="ECO:0000313" key="3">
    <source>
        <dbReference type="Proteomes" id="UP000194266"/>
    </source>
</evidence>
<name>A0ABX3YB33_9ACTN</name>
<evidence type="ECO:0000256" key="1">
    <source>
        <dbReference type="SAM" id="MobiDB-lite"/>
    </source>
</evidence>
<dbReference type="InterPro" id="IPR039708">
    <property type="entry name" value="MT1774/Rv1733c-like"/>
</dbReference>
<dbReference type="EMBL" id="MRYD01000339">
    <property type="protein sequence ID" value="OSZ56149.1"/>
    <property type="molecule type" value="Genomic_DNA"/>
</dbReference>